<feature type="compositionally biased region" description="Polar residues" evidence="1">
    <location>
        <begin position="118"/>
        <end position="129"/>
    </location>
</feature>
<protein>
    <submittedName>
        <fullName evidence="2">Uncharacterized protein</fullName>
    </submittedName>
</protein>
<dbReference type="Proteomes" id="UP001266305">
    <property type="component" value="Unassembled WGS sequence"/>
</dbReference>
<dbReference type="EMBL" id="JASSZA010000003">
    <property type="protein sequence ID" value="KAK2115796.1"/>
    <property type="molecule type" value="Genomic_DNA"/>
</dbReference>
<name>A0ABQ9W2D3_SAGOE</name>
<evidence type="ECO:0000256" key="1">
    <source>
        <dbReference type="SAM" id="MobiDB-lite"/>
    </source>
</evidence>
<evidence type="ECO:0000313" key="2">
    <source>
        <dbReference type="EMBL" id="KAK2115796.1"/>
    </source>
</evidence>
<organism evidence="2 3">
    <name type="scientific">Saguinus oedipus</name>
    <name type="common">Cotton-top tamarin</name>
    <name type="synonym">Oedipomidas oedipus</name>
    <dbReference type="NCBI Taxonomy" id="9490"/>
    <lineage>
        <taxon>Eukaryota</taxon>
        <taxon>Metazoa</taxon>
        <taxon>Chordata</taxon>
        <taxon>Craniata</taxon>
        <taxon>Vertebrata</taxon>
        <taxon>Euteleostomi</taxon>
        <taxon>Mammalia</taxon>
        <taxon>Eutheria</taxon>
        <taxon>Euarchontoglires</taxon>
        <taxon>Primates</taxon>
        <taxon>Haplorrhini</taxon>
        <taxon>Platyrrhini</taxon>
        <taxon>Cebidae</taxon>
        <taxon>Callitrichinae</taxon>
        <taxon>Saguinus</taxon>
    </lineage>
</organism>
<feature type="compositionally biased region" description="Gly residues" evidence="1">
    <location>
        <begin position="101"/>
        <end position="110"/>
    </location>
</feature>
<gene>
    <name evidence="2" type="ORF">P7K49_006422</name>
</gene>
<keyword evidence="3" id="KW-1185">Reference proteome</keyword>
<accession>A0ABQ9W2D3</accession>
<sequence>MREGDFLLWKAGNNGGPSSRRHTHSARAPQLPKQALLGPAASRAPPARRRERSRNPELGSHLRTLTFARLILSPASPPGRTGRLFPRRGGHRLGSFHSRKGGGTAGGQGAGRDVIRDSGSTFPSTLGAS</sequence>
<comment type="caution">
    <text evidence="2">The sequence shown here is derived from an EMBL/GenBank/DDBJ whole genome shotgun (WGS) entry which is preliminary data.</text>
</comment>
<proteinExistence type="predicted"/>
<evidence type="ECO:0000313" key="3">
    <source>
        <dbReference type="Proteomes" id="UP001266305"/>
    </source>
</evidence>
<feature type="region of interest" description="Disordered" evidence="1">
    <location>
        <begin position="1"/>
        <end position="129"/>
    </location>
</feature>
<reference evidence="2 3" key="1">
    <citation type="submission" date="2023-05" db="EMBL/GenBank/DDBJ databases">
        <title>B98-5 Cell Line De Novo Hybrid Assembly: An Optical Mapping Approach.</title>
        <authorList>
            <person name="Kananen K."/>
            <person name="Auerbach J.A."/>
            <person name="Kautto E."/>
            <person name="Blachly J.S."/>
        </authorList>
    </citation>
    <scope>NUCLEOTIDE SEQUENCE [LARGE SCALE GENOMIC DNA]</scope>
    <source>
        <strain evidence="2">B95-8</strain>
        <tissue evidence="2">Cell line</tissue>
    </source>
</reference>